<evidence type="ECO:0000256" key="7">
    <source>
        <dbReference type="ARBA" id="ARBA00022833"/>
    </source>
</evidence>
<keyword evidence="11" id="KW-0539">Nucleus</keyword>
<keyword evidence="15" id="KW-1185">Reference proteome</keyword>
<comment type="similarity">
    <text evidence="3">Belongs to the krueppel C2H2-type zinc-finger protein family.</text>
</comment>
<dbReference type="PANTHER" id="PTHR24394:SF29">
    <property type="entry name" value="MYONEURIN"/>
    <property type="match status" value="1"/>
</dbReference>
<dbReference type="InterPro" id="IPR036236">
    <property type="entry name" value="Znf_C2H2_sf"/>
</dbReference>
<dbReference type="GO" id="GO:0008270">
    <property type="term" value="F:zinc ion binding"/>
    <property type="evidence" value="ECO:0007669"/>
    <property type="project" value="UniProtKB-KW"/>
</dbReference>
<keyword evidence="10" id="KW-0804">Transcription</keyword>
<keyword evidence="6 12" id="KW-0863">Zinc-finger</keyword>
<evidence type="ECO:0000256" key="9">
    <source>
        <dbReference type="ARBA" id="ARBA00023125"/>
    </source>
</evidence>
<feature type="domain" description="C2H2-type" evidence="13">
    <location>
        <begin position="304"/>
        <end position="331"/>
    </location>
</feature>
<comment type="function">
    <text evidence="1">May be involved in transcriptional regulation.</text>
</comment>
<dbReference type="GO" id="GO:0000981">
    <property type="term" value="F:DNA-binding transcription factor activity, RNA polymerase II-specific"/>
    <property type="evidence" value="ECO:0007669"/>
    <property type="project" value="TreeGrafter"/>
</dbReference>
<dbReference type="Pfam" id="PF00096">
    <property type="entry name" value="zf-C2H2"/>
    <property type="match status" value="4"/>
</dbReference>
<evidence type="ECO:0000256" key="8">
    <source>
        <dbReference type="ARBA" id="ARBA00023015"/>
    </source>
</evidence>
<evidence type="ECO:0000313" key="15">
    <source>
        <dbReference type="Proteomes" id="UP001107558"/>
    </source>
</evidence>
<organism evidence="14 15">
    <name type="scientific">Polypedilum vanderplanki</name>
    <name type="common">Sleeping chironomid midge</name>
    <dbReference type="NCBI Taxonomy" id="319348"/>
    <lineage>
        <taxon>Eukaryota</taxon>
        <taxon>Metazoa</taxon>
        <taxon>Ecdysozoa</taxon>
        <taxon>Arthropoda</taxon>
        <taxon>Hexapoda</taxon>
        <taxon>Insecta</taxon>
        <taxon>Pterygota</taxon>
        <taxon>Neoptera</taxon>
        <taxon>Endopterygota</taxon>
        <taxon>Diptera</taxon>
        <taxon>Nematocera</taxon>
        <taxon>Chironomoidea</taxon>
        <taxon>Chironomidae</taxon>
        <taxon>Chironominae</taxon>
        <taxon>Polypedilum</taxon>
        <taxon>Polypedilum</taxon>
    </lineage>
</organism>
<dbReference type="Gene3D" id="3.30.160.60">
    <property type="entry name" value="Classic Zinc Finger"/>
    <property type="match status" value="4"/>
</dbReference>
<comment type="subcellular location">
    <subcellularLocation>
        <location evidence="2">Nucleus</location>
    </subcellularLocation>
</comment>
<keyword evidence="9" id="KW-0238">DNA-binding</keyword>
<keyword evidence="4" id="KW-0479">Metal-binding</keyword>
<feature type="domain" description="C2H2-type" evidence="13">
    <location>
        <begin position="332"/>
        <end position="359"/>
    </location>
</feature>
<evidence type="ECO:0000256" key="3">
    <source>
        <dbReference type="ARBA" id="ARBA00006991"/>
    </source>
</evidence>
<dbReference type="InterPro" id="IPR013087">
    <property type="entry name" value="Znf_C2H2_type"/>
</dbReference>
<evidence type="ECO:0000256" key="11">
    <source>
        <dbReference type="ARBA" id="ARBA00023242"/>
    </source>
</evidence>
<accession>A0A9J6BED0</accession>
<evidence type="ECO:0000256" key="10">
    <source>
        <dbReference type="ARBA" id="ARBA00023163"/>
    </source>
</evidence>
<dbReference type="OrthoDB" id="7765395at2759"/>
<sequence>MDQNYMNYNYTPVYHQLQSSQEPLPHFHHLTSRASTSTNEIHHQQLPSINNFNTKIEKFDNDDQNNYQRPPPPFYPPLFNSHQFQPMWDNNFAYSNVIPQYPAVNYHPQSFIHRPPPAVSYPNFIQAQQNVQMQIVQQQPQQNDETFNCDVCKRDFTSSAHLKRHVLTKAHVKNAVKSTGCINLSELQERATNQDALIVKTGEKLFQVNFTEVQNQVEVPTSSITDLSEAEVVFFDKELSAIEPSTLANFETQFSTPSPVQQIVSSSSSENGEFHCVACNKTFAKRCYFTQHNKQTHPVGLKPFKCSKCGKKFQLQEQLDLHVQKHEGNKPFKCSQCTKSFNFKTDLKRHIILHTTVKPHVCQQCGKGFIRNDHLLKHYASHKKKMEKLKKICSANGVNI</sequence>
<dbReference type="PANTHER" id="PTHR24394">
    <property type="entry name" value="ZINC FINGER PROTEIN"/>
    <property type="match status" value="1"/>
</dbReference>
<evidence type="ECO:0000256" key="2">
    <source>
        <dbReference type="ARBA" id="ARBA00004123"/>
    </source>
</evidence>
<keyword evidence="7" id="KW-0862">Zinc</keyword>
<comment type="caution">
    <text evidence="14">The sequence shown here is derived from an EMBL/GenBank/DDBJ whole genome shotgun (WGS) entry which is preliminary data.</text>
</comment>
<dbReference type="PROSITE" id="PS00028">
    <property type="entry name" value="ZINC_FINGER_C2H2_1"/>
    <property type="match status" value="5"/>
</dbReference>
<dbReference type="PROSITE" id="PS50157">
    <property type="entry name" value="ZINC_FINGER_C2H2_2"/>
    <property type="match status" value="5"/>
</dbReference>
<feature type="domain" description="C2H2-type" evidence="13">
    <location>
        <begin position="360"/>
        <end position="387"/>
    </location>
</feature>
<dbReference type="SMART" id="SM00355">
    <property type="entry name" value="ZnF_C2H2"/>
    <property type="match status" value="5"/>
</dbReference>
<feature type="domain" description="C2H2-type" evidence="13">
    <location>
        <begin position="147"/>
        <end position="176"/>
    </location>
</feature>
<dbReference type="FunFam" id="3.30.160.60:FF:000624">
    <property type="entry name" value="zinc finger protein 697"/>
    <property type="match status" value="1"/>
</dbReference>
<dbReference type="SUPFAM" id="SSF57667">
    <property type="entry name" value="beta-beta-alpha zinc fingers"/>
    <property type="match status" value="3"/>
</dbReference>
<dbReference type="AlphaFoldDB" id="A0A9J6BED0"/>
<evidence type="ECO:0000256" key="1">
    <source>
        <dbReference type="ARBA" id="ARBA00003767"/>
    </source>
</evidence>
<dbReference type="Proteomes" id="UP001107558">
    <property type="component" value="Chromosome 4"/>
</dbReference>
<dbReference type="FunFam" id="3.30.160.60:FF:000065">
    <property type="entry name" value="B-cell CLL/lymphoma 6, member B"/>
    <property type="match status" value="1"/>
</dbReference>
<dbReference type="EMBL" id="JADBJN010000004">
    <property type="protein sequence ID" value="KAG5667975.1"/>
    <property type="molecule type" value="Genomic_DNA"/>
</dbReference>
<keyword evidence="5" id="KW-0677">Repeat</keyword>
<evidence type="ECO:0000259" key="13">
    <source>
        <dbReference type="PROSITE" id="PS50157"/>
    </source>
</evidence>
<dbReference type="GO" id="GO:0003677">
    <property type="term" value="F:DNA binding"/>
    <property type="evidence" value="ECO:0007669"/>
    <property type="project" value="UniProtKB-KW"/>
</dbReference>
<gene>
    <name evidence="14" type="ORF">PVAND_015933</name>
</gene>
<dbReference type="GO" id="GO:0005634">
    <property type="term" value="C:nucleus"/>
    <property type="evidence" value="ECO:0007669"/>
    <property type="project" value="UniProtKB-SubCell"/>
</dbReference>
<proteinExistence type="inferred from homology"/>
<evidence type="ECO:0000256" key="12">
    <source>
        <dbReference type="PROSITE-ProRule" id="PRU00042"/>
    </source>
</evidence>
<evidence type="ECO:0000256" key="4">
    <source>
        <dbReference type="ARBA" id="ARBA00022723"/>
    </source>
</evidence>
<protein>
    <recommendedName>
        <fullName evidence="13">C2H2-type domain-containing protein</fullName>
    </recommendedName>
</protein>
<evidence type="ECO:0000313" key="14">
    <source>
        <dbReference type="EMBL" id="KAG5667975.1"/>
    </source>
</evidence>
<dbReference type="FunFam" id="3.30.160.60:FF:000771">
    <property type="entry name" value="zinc finger protein 648"/>
    <property type="match status" value="1"/>
</dbReference>
<name>A0A9J6BED0_POLVA</name>
<reference evidence="14" key="1">
    <citation type="submission" date="2021-03" db="EMBL/GenBank/DDBJ databases">
        <title>Chromosome level genome of the anhydrobiotic midge Polypedilum vanderplanki.</title>
        <authorList>
            <person name="Yoshida Y."/>
            <person name="Kikawada T."/>
            <person name="Gusev O."/>
        </authorList>
    </citation>
    <scope>NUCLEOTIDE SEQUENCE</scope>
    <source>
        <strain evidence="14">NIAS01</strain>
        <tissue evidence="14">Whole body or cell culture</tissue>
    </source>
</reference>
<feature type="domain" description="C2H2-type" evidence="13">
    <location>
        <begin position="274"/>
        <end position="297"/>
    </location>
</feature>
<evidence type="ECO:0000256" key="5">
    <source>
        <dbReference type="ARBA" id="ARBA00022737"/>
    </source>
</evidence>
<keyword evidence="8" id="KW-0805">Transcription regulation</keyword>
<evidence type="ECO:0000256" key="6">
    <source>
        <dbReference type="ARBA" id="ARBA00022771"/>
    </source>
</evidence>